<proteinExistence type="predicted"/>
<organism evidence="1 2">
    <name type="scientific">Cirrhinus mrigala</name>
    <name type="common">Mrigala</name>
    <dbReference type="NCBI Taxonomy" id="683832"/>
    <lineage>
        <taxon>Eukaryota</taxon>
        <taxon>Metazoa</taxon>
        <taxon>Chordata</taxon>
        <taxon>Craniata</taxon>
        <taxon>Vertebrata</taxon>
        <taxon>Euteleostomi</taxon>
        <taxon>Actinopterygii</taxon>
        <taxon>Neopterygii</taxon>
        <taxon>Teleostei</taxon>
        <taxon>Ostariophysi</taxon>
        <taxon>Cypriniformes</taxon>
        <taxon>Cyprinidae</taxon>
        <taxon>Labeoninae</taxon>
        <taxon>Labeonini</taxon>
        <taxon>Cirrhinus</taxon>
    </lineage>
</organism>
<dbReference type="EMBL" id="JAMKFB020000022">
    <property type="protein sequence ID" value="KAL0161218.1"/>
    <property type="molecule type" value="Genomic_DNA"/>
</dbReference>
<dbReference type="SUPFAM" id="SSF48726">
    <property type="entry name" value="Immunoglobulin"/>
    <property type="match status" value="1"/>
</dbReference>
<dbReference type="PANTHER" id="PTHR21063">
    <property type="entry name" value="LFA-3"/>
    <property type="match status" value="1"/>
</dbReference>
<feature type="non-terminal residue" evidence="1">
    <location>
        <position position="1"/>
    </location>
</feature>
<reference evidence="1 2" key="1">
    <citation type="submission" date="2024-05" db="EMBL/GenBank/DDBJ databases">
        <title>Genome sequencing and assembly of Indian major carp, Cirrhinus mrigala (Hamilton, 1822).</title>
        <authorList>
            <person name="Mohindra V."/>
            <person name="Chowdhury L.M."/>
            <person name="Lal K."/>
            <person name="Jena J.K."/>
        </authorList>
    </citation>
    <scope>NUCLEOTIDE SEQUENCE [LARGE SCALE GENOMIC DNA]</scope>
    <source>
        <strain evidence="1">CM1030</strain>
        <tissue evidence="1">Blood</tissue>
    </source>
</reference>
<evidence type="ECO:0000313" key="1">
    <source>
        <dbReference type="EMBL" id="KAL0161218.1"/>
    </source>
</evidence>
<name>A0ABD0NHF4_CIRMR</name>
<sequence>DPNKTCTYGQCKDADGKFRDRLEVNPTGSLTITNTTTTDSGLYKLQFNSSSSRISIIKIFSVTVT</sequence>
<accession>A0ABD0NHF4</accession>
<dbReference type="Proteomes" id="UP001529510">
    <property type="component" value="Unassembled WGS sequence"/>
</dbReference>
<feature type="non-terminal residue" evidence="1">
    <location>
        <position position="65"/>
    </location>
</feature>
<keyword evidence="2" id="KW-1185">Reference proteome</keyword>
<dbReference type="InterPro" id="IPR036179">
    <property type="entry name" value="Ig-like_dom_sf"/>
</dbReference>
<dbReference type="AlphaFoldDB" id="A0ABD0NHF4"/>
<dbReference type="PANTHER" id="PTHR21063:SF4">
    <property type="entry name" value="CD48 ANTIGEN-RELATED"/>
    <property type="match status" value="1"/>
</dbReference>
<comment type="caution">
    <text evidence="1">The sequence shown here is derived from an EMBL/GenBank/DDBJ whole genome shotgun (WGS) entry which is preliminary data.</text>
</comment>
<evidence type="ECO:0008006" key="3">
    <source>
        <dbReference type="Google" id="ProtNLM"/>
    </source>
</evidence>
<evidence type="ECO:0000313" key="2">
    <source>
        <dbReference type="Proteomes" id="UP001529510"/>
    </source>
</evidence>
<dbReference type="InterPro" id="IPR013783">
    <property type="entry name" value="Ig-like_fold"/>
</dbReference>
<protein>
    <recommendedName>
        <fullName evidence="3">Immunoglobulin V-set domain-containing protein</fullName>
    </recommendedName>
</protein>
<gene>
    <name evidence="1" type="ORF">M9458_044943</name>
</gene>
<dbReference type="Gene3D" id="2.60.40.10">
    <property type="entry name" value="Immunoglobulins"/>
    <property type="match status" value="1"/>
</dbReference>